<dbReference type="InterPro" id="IPR043714">
    <property type="entry name" value="DUF5655"/>
</dbReference>
<feature type="domain" description="DUF5655" evidence="1">
    <location>
        <begin position="193"/>
        <end position="300"/>
    </location>
</feature>
<evidence type="ECO:0000313" key="3">
    <source>
        <dbReference type="Proteomes" id="UP000069526"/>
    </source>
</evidence>
<proteinExistence type="predicted"/>
<gene>
    <name evidence="2" type="ORF">ERS132539_01667</name>
</gene>
<evidence type="ECO:0000313" key="2">
    <source>
        <dbReference type="EMBL" id="CYW45783.1"/>
    </source>
</evidence>
<dbReference type="Pfam" id="PF18899">
    <property type="entry name" value="DUF5655"/>
    <property type="match status" value="1"/>
</dbReference>
<dbReference type="InterPro" id="IPR011856">
    <property type="entry name" value="tRNA_endonuc-like_dom_sf"/>
</dbReference>
<protein>
    <submittedName>
        <fullName evidence="2">Uncharacterized conserved protein</fullName>
    </submittedName>
</protein>
<dbReference type="AlphaFoldDB" id="A0A0Z8PH89"/>
<dbReference type="Proteomes" id="UP000069526">
    <property type="component" value="Unassembled WGS sequence"/>
</dbReference>
<dbReference type="Gene3D" id="3.40.1350.10">
    <property type="match status" value="1"/>
</dbReference>
<dbReference type="RefSeq" id="WP_044767452.1">
    <property type="nucleotide sequence ID" value="NZ_CEIH01000124.1"/>
</dbReference>
<evidence type="ECO:0000259" key="1">
    <source>
        <dbReference type="Pfam" id="PF18899"/>
    </source>
</evidence>
<dbReference type="GO" id="GO:0003676">
    <property type="term" value="F:nucleic acid binding"/>
    <property type="evidence" value="ECO:0007669"/>
    <property type="project" value="InterPro"/>
</dbReference>
<sequence>MNLFKLNGNELYHLKDQAFKLERDLQRLFERHLTQLTGLEFIASEFSIQNQRLDTLAFDQETNAFVIIEYKRSANQSVLDQGVSYLNTLLKYKADFILEYQERTGKLLNKSQVDWSQSKVAFVSPNFTSFQKQAVDFKDLNIELWEVRKFENDVLFVNGIKKSKNAPSIKTSVSKEQSDLSLVAQELKTYSEEDLLLKKSDDIVELYDSFKQAIFQLIPDCELIPTKYYIAFKKDGHNIVDIEIQNKQLKLFINARIGQLDDPKQLTRDVSNIGHFGNGDYELKVKTTDNLEYIMSLIKQVL</sequence>
<dbReference type="EMBL" id="FIJK01000044">
    <property type="protein sequence ID" value="CYW45783.1"/>
    <property type="molecule type" value="Genomic_DNA"/>
</dbReference>
<organism evidence="2 3">
    <name type="scientific">Streptococcus suis</name>
    <dbReference type="NCBI Taxonomy" id="1307"/>
    <lineage>
        <taxon>Bacteria</taxon>
        <taxon>Bacillati</taxon>
        <taxon>Bacillota</taxon>
        <taxon>Bacilli</taxon>
        <taxon>Lactobacillales</taxon>
        <taxon>Streptococcaceae</taxon>
        <taxon>Streptococcus</taxon>
    </lineage>
</organism>
<reference evidence="2 3" key="1">
    <citation type="submission" date="2016-02" db="EMBL/GenBank/DDBJ databases">
        <authorList>
            <consortium name="Pathogen Informatics"/>
        </authorList>
    </citation>
    <scope>NUCLEOTIDE SEQUENCE [LARGE SCALE GENOMIC DNA]</scope>
    <source>
        <strain evidence="2 3">SS1013</strain>
    </source>
</reference>
<name>A0A0Z8PH89_STRSU</name>
<accession>A0A0Z8PH89</accession>